<reference evidence="2" key="1">
    <citation type="submission" date="2014-03" db="EMBL/GenBank/DDBJ databases">
        <authorList>
            <person name="Aksoy S."/>
            <person name="Warren W."/>
            <person name="Wilson R.K."/>
        </authorList>
    </citation>
    <scope>NUCLEOTIDE SEQUENCE [LARGE SCALE GENOMIC DNA]</scope>
    <source>
        <strain evidence="2">IAEA</strain>
    </source>
</reference>
<reference evidence="1" key="2">
    <citation type="submission" date="2020-05" db="UniProtKB">
        <authorList>
            <consortium name="EnsemblMetazoa"/>
        </authorList>
    </citation>
    <scope>IDENTIFICATION</scope>
    <source>
        <strain evidence="1">IAEA</strain>
    </source>
</reference>
<proteinExistence type="predicted"/>
<dbReference type="AlphaFoldDB" id="A0A1B0AAG0"/>
<sequence length="487" mass="55469">MNEATTQKPFTIQWTSGIFNVMPTKFLDSEVGLPVKIKNLISGYKIDVAGIYQLPDYNICVNIDHRKNEGYTIPYPFLILLYFELLTKSQPEIKILRLSSMRKYALNRLLMESSLCLYERDCKEKVLTSAMEFRGVGNVNEISRAAILVCSPKRCESGNSDKCELESPYTAKNNSMTQDLNRWQQQRRRYYARLKSRHEEVCLYANTVCDESIAKMARKQSFSFTIIEGIWSFCFNILKDFFISTKHFAREESGIQYSMLDCHITYEPFDFDEARDIINNRRCNVSCAKIVNWRRSTSLTAMCRARNASLLPFFQCVQKIHKLLHLMLLMLLMLTQVVRGTHASLLDTNFTRSDLALLSPDSTSDLISYSRNYSNSSKPKIKVYSDDINSQLNGSLSSFSSHKSAIVSPVSSSVYLEKLDSLERSLAAVLIKVAYGTTSTTKRSIPDNSNVPSLTTIATPLLTTLSFKLAVKEPVLVVNHMLSFLLR</sequence>
<name>A0A1B0AAG0_GLOPL</name>
<keyword evidence="2" id="KW-1185">Reference proteome</keyword>
<evidence type="ECO:0000313" key="1">
    <source>
        <dbReference type="EnsemblMetazoa" id="GPAI039298-PA"/>
    </source>
</evidence>
<organism evidence="1 2">
    <name type="scientific">Glossina pallidipes</name>
    <name type="common">Tsetse fly</name>
    <dbReference type="NCBI Taxonomy" id="7398"/>
    <lineage>
        <taxon>Eukaryota</taxon>
        <taxon>Metazoa</taxon>
        <taxon>Ecdysozoa</taxon>
        <taxon>Arthropoda</taxon>
        <taxon>Hexapoda</taxon>
        <taxon>Insecta</taxon>
        <taxon>Pterygota</taxon>
        <taxon>Neoptera</taxon>
        <taxon>Endopterygota</taxon>
        <taxon>Diptera</taxon>
        <taxon>Brachycera</taxon>
        <taxon>Muscomorpha</taxon>
        <taxon>Hippoboscoidea</taxon>
        <taxon>Glossinidae</taxon>
        <taxon>Glossina</taxon>
    </lineage>
</organism>
<dbReference type="Proteomes" id="UP000092445">
    <property type="component" value="Unassembled WGS sequence"/>
</dbReference>
<accession>A0A1B0AAG0</accession>
<dbReference type="VEuPathDB" id="VectorBase:GPAI039298"/>
<evidence type="ECO:0000313" key="2">
    <source>
        <dbReference type="Proteomes" id="UP000092445"/>
    </source>
</evidence>
<protein>
    <submittedName>
        <fullName evidence="1">Uncharacterized protein</fullName>
    </submittedName>
</protein>
<dbReference type="EnsemblMetazoa" id="GPAI039298-RA">
    <property type="protein sequence ID" value="GPAI039298-PA"/>
    <property type="gene ID" value="GPAI039298"/>
</dbReference>